<comment type="subcellular location">
    <subcellularLocation>
        <location evidence="1">Virion</location>
    </subcellularLocation>
</comment>
<evidence type="ECO:0000256" key="7">
    <source>
        <dbReference type="ARBA" id="ARBA00022844"/>
    </source>
</evidence>
<dbReference type="GO" id="GO:0044423">
    <property type="term" value="C:virion component"/>
    <property type="evidence" value="ECO:0007669"/>
    <property type="project" value="UniProtKB-KW"/>
</dbReference>
<keyword evidence="11" id="KW-1185">Reference proteome</keyword>
<proteinExistence type="inferred from homology"/>
<sequence>MSTFVRQMYLPIMMDPHELTFEVWENIKRIVMDTYLHKETSGIMAINITVYKDKELPLGELINNQIMVQVPCNVVFKYYKMGDIVSGTLSITDENDVQVLCSDLTCVLARGAGTVSFSDSKYCFVKNGVVYPNGSTVTAVLKEARSSKNSNFEFLAALVDPPKEEDDELASSK</sequence>
<evidence type="ECO:0000313" key="11">
    <source>
        <dbReference type="Proteomes" id="UP000203626"/>
    </source>
</evidence>
<dbReference type="Pfam" id="PF03293">
    <property type="entry name" value="Pox_RNA_pol"/>
    <property type="match status" value="1"/>
</dbReference>
<dbReference type="GO" id="GO:0000428">
    <property type="term" value="C:DNA-directed RNA polymerase complex"/>
    <property type="evidence" value="ECO:0007669"/>
    <property type="project" value="UniProtKB-KW"/>
</dbReference>
<name>A0A1B1MRI7_9POXV</name>
<dbReference type="RefSeq" id="YP_009268803.1">
    <property type="nucleotide sequence ID" value="NC_030656.1"/>
</dbReference>
<gene>
    <name evidence="10" type="ORF">PTPV-Aus-088</name>
</gene>
<keyword evidence="6" id="KW-0808">Transferase</keyword>
<evidence type="ECO:0000313" key="10">
    <source>
        <dbReference type="EMBL" id="ANS71172.1"/>
    </source>
</evidence>
<evidence type="ECO:0000256" key="3">
    <source>
        <dbReference type="ARBA" id="ARBA00012418"/>
    </source>
</evidence>
<keyword evidence="5" id="KW-0240">DNA-directed RNA polymerase</keyword>
<keyword evidence="8" id="KW-0804">Transcription</keyword>
<evidence type="ECO:0000256" key="6">
    <source>
        <dbReference type="ARBA" id="ARBA00022679"/>
    </source>
</evidence>
<protein>
    <recommendedName>
        <fullName evidence="4">DNA-directed RNA polymerase 18 kDa subunit</fullName>
        <ecNumber evidence="3">2.7.7.6</ecNumber>
    </recommendedName>
</protein>
<evidence type="ECO:0000256" key="4">
    <source>
        <dbReference type="ARBA" id="ARBA00015780"/>
    </source>
</evidence>
<evidence type="ECO:0000256" key="1">
    <source>
        <dbReference type="ARBA" id="ARBA00004328"/>
    </source>
</evidence>
<comment type="catalytic activity">
    <reaction evidence="9">
        <text>RNA(n) + a ribonucleoside 5'-triphosphate = RNA(n+1) + diphosphate</text>
        <dbReference type="Rhea" id="RHEA:21248"/>
        <dbReference type="Rhea" id="RHEA-COMP:14527"/>
        <dbReference type="Rhea" id="RHEA-COMP:17342"/>
        <dbReference type="ChEBI" id="CHEBI:33019"/>
        <dbReference type="ChEBI" id="CHEBI:61557"/>
        <dbReference type="ChEBI" id="CHEBI:140395"/>
        <dbReference type="EC" id="2.7.7.6"/>
    </reaction>
</comment>
<dbReference type="KEGG" id="vg:28340415"/>
<dbReference type="GO" id="GO:0003677">
    <property type="term" value="F:DNA binding"/>
    <property type="evidence" value="ECO:0007669"/>
    <property type="project" value="InterPro"/>
</dbReference>
<keyword evidence="7" id="KW-0946">Virion</keyword>
<evidence type="ECO:0000256" key="2">
    <source>
        <dbReference type="ARBA" id="ARBA00005370"/>
    </source>
</evidence>
<evidence type="ECO:0000256" key="9">
    <source>
        <dbReference type="ARBA" id="ARBA00048552"/>
    </source>
</evidence>
<dbReference type="GO" id="GO:0003899">
    <property type="term" value="F:DNA-directed RNA polymerase activity"/>
    <property type="evidence" value="ECO:0007669"/>
    <property type="project" value="UniProtKB-EC"/>
</dbReference>
<organism evidence="10 11">
    <name type="scientific">Pteropox virus</name>
    <dbReference type="NCBI Taxonomy" id="1873698"/>
    <lineage>
        <taxon>Viruses</taxon>
        <taxon>Varidnaviria</taxon>
        <taxon>Bamfordvirae</taxon>
        <taxon>Nucleocytoviricota</taxon>
        <taxon>Pokkesviricetes</taxon>
        <taxon>Chitovirales</taxon>
        <taxon>Poxviridae</taxon>
        <taxon>Chordopoxvirinae</taxon>
        <taxon>Pteropopoxvirus</taxon>
        <taxon>Pteropopoxvirus pteropox</taxon>
    </lineage>
</organism>
<reference evidence="10 11" key="1">
    <citation type="journal article" date="2016" name="J. Gen. Virol.">
        <title>Genomic characterization of a novel poxvirus from a flying fox: evidence for a new genus?</title>
        <authorList>
            <person name="O'Dea M.A."/>
            <person name="Tu S.L."/>
            <person name="Pang S."/>
            <person name="De Ridder T."/>
            <person name="Jackson B."/>
            <person name="Upton C."/>
        </authorList>
    </citation>
    <scope>NUCLEOTIDE SEQUENCE [LARGE SCALE GENOMIC DNA]</scope>
    <source>
        <strain evidence="10 11">Australia</strain>
    </source>
</reference>
<dbReference type="GeneID" id="28340415"/>
<dbReference type="InterPro" id="IPR004973">
    <property type="entry name" value="DNA-dir_RNA_pol_18kDa_poxviral"/>
</dbReference>
<dbReference type="EC" id="2.7.7.6" evidence="3"/>
<dbReference type="GO" id="GO:0019083">
    <property type="term" value="P:viral transcription"/>
    <property type="evidence" value="ECO:0007669"/>
    <property type="project" value="InterPro"/>
</dbReference>
<dbReference type="Proteomes" id="UP000203626">
    <property type="component" value="Segment"/>
</dbReference>
<accession>A0A1B1MRI7</accession>
<dbReference type="EMBL" id="KU980965">
    <property type="protein sequence ID" value="ANS71172.1"/>
    <property type="molecule type" value="Genomic_DNA"/>
</dbReference>
<evidence type="ECO:0000256" key="5">
    <source>
        <dbReference type="ARBA" id="ARBA00022478"/>
    </source>
</evidence>
<comment type="similarity">
    <text evidence="2">Belongs to the poxviridae DNA-directed RNA polymerase 18 kDa subunit family.</text>
</comment>
<evidence type="ECO:0000256" key="8">
    <source>
        <dbReference type="ARBA" id="ARBA00023163"/>
    </source>
</evidence>
<dbReference type="OrthoDB" id="11747at10239"/>